<organism evidence="2 3">
    <name type="scientific">Leucocoprinus birnbaumii</name>
    <dbReference type="NCBI Taxonomy" id="56174"/>
    <lineage>
        <taxon>Eukaryota</taxon>
        <taxon>Fungi</taxon>
        <taxon>Dikarya</taxon>
        <taxon>Basidiomycota</taxon>
        <taxon>Agaricomycotina</taxon>
        <taxon>Agaricomycetes</taxon>
        <taxon>Agaricomycetidae</taxon>
        <taxon>Agaricales</taxon>
        <taxon>Agaricineae</taxon>
        <taxon>Agaricaceae</taxon>
        <taxon>Leucocoprinus</taxon>
    </lineage>
</organism>
<name>A0AAD5VL64_9AGAR</name>
<protein>
    <submittedName>
        <fullName evidence="2">Uncharacterized protein</fullName>
    </submittedName>
</protein>
<proteinExistence type="predicted"/>
<gene>
    <name evidence="2" type="ORF">NP233_g9357</name>
</gene>
<dbReference type="EMBL" id="JANIEX010000831">
    <property type="protein sequence ID" value="KAJ3562784.1"/>
    <property type="molecule type" value="Genomic_DNA"/>
</dbReference>
<dbReference type="AlphaFoldDB" id="A0AAD5VL64"/>
<keyword evidence="3" id="KW-1185">Reference proteome</keyword>
<sequence length="341" mass="38100">MTTNVPRSPLRHTATKFREDDWCSNPPRVASYLSYPLSKSPSPNSRTAYISPICGFGWRFEIDESFTYQTPASNPQVQELVGQTKVFFQPHLCSSMPLSNISATVKVTYPDADDTSLGSERTFPNIAIHTPGPSREEHNLGTYSGPPQYKGNTHIEVAINFNPSDGLSLPNSSTANTKKALRRSLDTASFVDTKFYLFSSKIDGLPAHPRELFVKSELLIPSCAFFKDMLSQDTGFSKGTPCDLLEDVPEEMRKLEADSFDHDSASDLEEEVAGIGKKRNAQLRLPKKSTHIDFCCQLGDCQVEEHLRSMKQRIRPGKHSCITHTQTKSRSTDSMLDERLD</sequence>
<reference evidence="2" key="1">
    <citation type="submission" date="2022-07" db="EMBL/GenBank/DDBJ databases">
        <title>Genome Sequence of Leucocoprinus birnbaumii.</title>
        <authorList>
            <person name="Buettner E."/>
        </authorList>
    </citation>
    <scope>NUCLEOTIDE SEQUENCE</scope>
    <source>
        <strain evidence="2">VT141</strain>
    </source>
</reference>
<evidence type="ECO:0000313" key="3">
    <source>
        <dbReference type="Proteomes" id="UP001213000"/>
    </source>
</evidence>
<accession>A0AAD5VL64</accession>
<comment type="caution">
    <text evidence="2">The sequence shown here is derived from an EMBL/GenBank/DDBJ whole genome shotgun (WGS) entry which is preliminary data.</text>
</comment>
<dbReference type="Proteomes" id="UP001213000">
    <property type="component" value="Unassembled WGS sequence"/>
</dbReference>
<evidence type="ECO:0000256" key="1">
    <source>
        <dbReference type="SAM" id="MobiDB-lite"/>
    </source>
</evidence>
<feature type="region of interest" description="Disordered" evidence="1">
    <location>
        <begin position="315"/>
        <end position="341"/>
    </location>
</feature>
<feature type="compositionally biased region" description="Polar residues" evidence="1">
    <location>
        <begin position="322"/>
        <end position="334"/>
    </location>
</feature>
<evidence type="ECO:0000313" key="2">
    <source>
        <dbReference type="EMBL" id="KAJ3562784.1"/>
    </source>
</evidence>